<accession>A0A6I3JHB6</accession>
<dbReference type="Proteomes" id="UP000433406">
    <property type="component" value="Unassembled WGS sequence"/>
</dbReference>
<comment type="caution">
    <text evidence="1">The sequence shown here is derived from an EMBL/GenBank/DDBJ whole genome shotgun (WGS) entry which is preliminary data.</text>
</comment>
<keyword evidence="2" id="KW-1185">Reference proteome</keyword>
<evidence type="ECO:0008006" key="3">
    <source>
        <dbReference type="Google" id="ProtNLM"/>
    </source>
</evidence>
<name>A0A6I3JHB6_9ACTN</name>
<protein>
    <recommendedName>
        <fullName evidence="3">Transposase</fullName>
    </recommendedName>
</protein>
<sequence>MVGIDEHVWRHTRRGDWCVTVVIDLTPIRDGPGPGLPQRRRITGATRRSCRAICGAQTP</sequence>
<gene>
    <name evidence="1" type="ORF">GGQ22_19820</name>
</gene>
<dbReference type="AlphaFoldDB" id="A0A6I3JHB6"/>
<proteinExistence type="predicted"/>
<dbReference type="EMBL" id="WLCI01000021">
    <property type="protein sequence ID" value="MTB97318.1"/>
    <property type="molecule type" value="Genomic_DNA"/>
</dbReference>
<evidence type="ECO:0000313" key="2">
    <source>
        <dbReference type="Proteomes" id="UP000433406"/>
    </source>
</evidence>
<organism evidence="1 2">
    <name type="scientific">Nocardioides marmotae</name>
    <dbReference type="NCBI Taxonomy" id="2663857"/>
    <lineage>
        <taxon>Bacteria</taxon>
        <taxon>Bacillati</taxon>
        <taxon>Actinomycetota</taxon>
        <taxon>Actinomycetes</taxon>
        <taxon>Propionibacteriales</taxon>
        <taxon>Nocardioidaceae</taxon>
        <taxon>Nocardioides</taxon>
    </lineage>
</organism>
<reference evidence="1 2" key="1">
    <citation type="submission" date="2019-10" db="EMBL/GenBank/DDBJ databases">
        <title>Nocardioides novel species isolated from the excrement of Marmot.</title>
        <authorList>
            <person name="Zhang G."/>
        </authorList>
    </citation>
    <scope>NUCLEOTIDE SEQUENCE [LARGE SCALE GENOMIC DNA]</scope>
    <source>
        <strain evidence="2">zg-579</strain>
    </source>
</reference>
<evidence type="ECO:0000313" key="1">
    <source>
        <dbReference type="EMBL" id="MTB97318.1"/>
    </source>
</evidence>